<dbReference type="SUPFAM" id="SSF50978">
    <property type="entry name" value="WD40 repeat-like"/>
    <property type="match status" value="1"/>
</dbReference>
<dbReference type="PROSITE" id="PS50294">
    <property type="entry name" value="WD_REPEATS_REGION"/>
    <property type="match status" value="1"/>
</dbReference>
<name>A0ABR4PIG4_9HELO</name>
<dbReference type="InterPro" id="IPR015943">
    <property type="entry name" value="WD40/YVTN_repeat-like_dom_sf"/>
</dbReference>
<keyword evidence="2" id="KW-0677">Repeat</keyword>
<dbReference type="PANTHER" id="PTHR19848">
    <property type="entry name" value="WD40 REPEAT PROTEIN"/>
    <property type="match status" value="1"/>
</dbReference>
<dbReference type="InterPro" id="IPR011659">
    <property type="entry name" value="WD40"/>
</dbReference>
<keyword evidence="5" id="KW-1185">Reference proteome</keyword>
<dbReference type="Proteomes" id="UP001629113">
    <property type="component" value="Unassembled WGS sequence"/>
</dbReference>
<dbReference type="PANTHER" id="PTHR19848:SF8">
    <property type="entry name" value="F-BOX AND WD REPEAT DOMAIN CONTAINING 7"/>
    <property type="match status" value="1"/>
</dbReference>
<evidence type="ECO:0000313" key="5">
    <source>
        <dbReference type="Proteomes" id="UP001629113"/>
    </source>
</evidence>
<feature type="repeat" description="WD" evidence="3">
    <location>
        <begin position="219"/>
        <end position="261"/>
    </location>
</feature>
<gene>
    <name evidence="4" type="ORF">PVAG01_04528</name>
</gene>
<accession>A0ABR4PIG4</accession>
<dbReference type="InterPro" id="IPR001680">
    <property type="entry name" value="WD40_rpt"/>
</dbReference>
<dbReference type="EMBL" id="JBFCZG010000004">
    <property type="protein sequence ID" value="KAL3422781.1"/>
    <property type="molecule type" value="Genomic_DNA"/>
</dbReference>
<reference evidence="4 5" key="1">
    <citation type="submission" date="2024-06" db="EMBL/GenBank/DDBJ databases">
        <title>Complete genome of Phlyctema vagabunda strain 19-DSS-EL-015.</title>
        <authorList>
            <person name="Fiorenzani C."/>
        </authorList>
    </citation>
    <scope>NUCLEOTIDE SEQUENCE [LARGE SCALE GENOMIC DNA]</scope>
    <source>
        <strain evidence="4 5">19-DSS-EL-015</strain>
    </source>
</reference>
<evidence type="ECO:0000256" key="1">
    <source>
        <dbReference type="ARBA" id="ARBA00022574"/>
    </source>
</evidence>
<protein>
    <submittedName>
        <fullName evidence="4">Vegetative incompatibility protein het-e-1</fullName>
    </submittedName>
</protein>
<dbReference type="Gene3D" id="2.130.10.10">
    <property type="entry name" value="YVTN repeat-like/Quinoprotein amine dehydrogenase"/>
    <property type="match status" value="2"/>
</dbReference>
<sequence>MPEEYMDFDRFIRTFILNLDRDFDHDGEAACWAPSTNDGPLLWGDELVAFELNYSDPLSEIAEKPSAKLTISPDGKFMAIATNAVIRVYVIGSRLLTAEFNGHEDTIEVIHFWKLDNEEAKEVHYAVLSQDSEPAGADGMVFAWYLDKEGRVVGSMEYPMINFEGRFLSGGSTALSCDRTRFVHSDRSMTTQGLSRPTEWLPQLVIRPILDPFTEVCRLKGHDDAIMWASWSPTNPNIVASASWDGSCRIWNAATVECIHKINHTSGQNWTGDFSPNGEQIVFAGRPQSGVPNIAIYAVGTGSSILQLEMPGLRGWSTPLTWSPNGDVIALVVSRAIILWDIATNGTIEVMKVRSNGSRRDNFCGVTSMKWLD</sequence>
<evidence type="ECO:0000313" key="4">
    <source>
        <dbReference type="EMBL" id="KAL3422781.1"/>
    </source>
</evidence>
<dbReference type="InterPro" id="IPR036322">
    <property type="entry name" value="WD40_repeat_dom_sf"/>
</dbReference>
<keyword evidence="1 3" id="KW-0853">WD repeat</keyword>
<dbReference type="PROSITE" id="PS50082">
    <property type="entry name" value="WD_REPEATS_2"/>
    <property type="match status" value="1"/>
</dbReference>
<dbReference type="SMART" id="SM00320">
    <property type="entry name" value="WD40"/>
    <property type="match status" value="3"/>
</dbReference>
<dbReference type="Pfam" id="PF00400">
    <property type="entry name" value="WD40"/>
    <property type="match status" value="1"/>
</dbReference>
<dbReference type="Pfam" id="PF07676">
    <property type="entry name" value="PD40"/>
    <property type="match status" value="1"/>
</dbReference>
<organism evidence="4 5">
    <name type="scientific">Phlyctema vagabunda</name>
    <dbReference type="NCBI Taxonomy" id="108571"/>
    <lineage>
        <taxon>Eukaryota</taxon>
        <taxon>Fungi</taxon>
        <taxon>Dikarya</taxon>
        <taxon>Ascomycota</taxon>
        <taxon>Pezizomycotina</taxon>
        <taxon>Leotiomycetes</taxon>
        <taxon>Helotiales</taxon>
        <taxon>Dermateaceae</taxon>
        <taxon>Phlyctema</taxon>
    </lineage>
</organism>
<comment type="caution">
    <text evidence="4">The sequence shown here is derived from an EMBL/GenBank/DDBJ whole genome shotgun (WGS) entry which is preliminary data.</text>
</comment>
<evidence type="ECO:0000256" key="2">
    <source>
        <dbReference type="ARBA" id="ARBA00022737"/>
    </source>
</evidence>
<proteinExistence type="predicted"/>
<evidence type="ECO:0000256" key="3">
    <source>
        <dbReference type="PROSITE-ProRule" id="PRU00221"/>
    </source>
</evidence>